<comment type="similarity">
    <text evidence="2">In the N-terminal section; belongs to the leguminous lectin family.</text>
</comment>
<gene>
    <name evidence="20" type="ORF">EJB05_01774</name>
</gene>
<comment type="subcellular location">
    <subcellularLocation>
        <location evidence="1">Cell membrane</location>
        <topology evidence="1">Single-pass type I membrane protein</topology>
    </subcellularLocation>
</comment>
<evidence type="ECO:0000256" key="9">
    <source>
        <dbReference type="ARBA" id="ARBA00022741"/>
    </source>
</evidence>
<evidence type="ECO:0000256" key="12">
    <source>
        <dbReference type="ARBA" id="ARBA00022989"/>
    </source>
</evidence>
<keyword evidence="5" id="KW-0808">Transferase</keyword>
<evidence type="ECO:0000256" key="8">
    <source>
        <dbReference type="ARBA" id="ARBA00022737"/>
    </source>
</evidence>
<feature type="non-terminal residue" evidence="20">
    <location>
        <position position="1"/>
    </location>
</feature>
<comment type="similarity">
    <text evidence="3">In the C-terminal section; belongs to the protein kinase superfamily. Ser/Thr protein kinase family.</text>
</comment>
<dbReference type="EMBL" id="RWGY01000002">
    <property type="protein sequence ID" value="TVU50404.1"/>
    <property type="molecule type" value="Genomic_DNA"/>
</dbReference>
<dbReference type="FunFam" id="1.10.510.10:FF:000240">
    <property type="entry name" value="Lectin-domain containing receptor kinase A4.3"/>
    <property type="match status" value="1"/>
</dbReference>
<protein>
    <recommendedName>
        <fullName evidence="22">Protein kinase domain-containing protein</fullName>
    </recommendedName>
</protein>
<keyword evidence="8" id="KW-0677">Repeat</keyword>
<evidence type="ECO:0000259" key="19">
    <source>
        <dbReference type="PROSITE" id="PS51473"/>
    </source>
</evidence>
<evidence type="ECO:0000256" key="3">
    <source>
        <dbReference type="ARBA" id="ARBA00010217"/>
    </source>
</evidence>
<evidence type="ECO:0000256" key="13">
    <source>
        <dbReference type="ARBA" id="ARBA00023136"/>
    </source>
</evidence>
<keyword evidence="4" id="KW-1003">Cell membrane</keyword>
<evidence type="ECO:0000256" key="1">
    <source>
        <dbReference type="ARBA" id="ARBA00004251"/>
    </source>
</evidence>
<proteinExistence type="inferred from homology"/>
<feature type="domain" description="Protein kinase" evidence="18">
    <location>
        <begin position="403"/>
        <end position="670"/>
    </location>
</feature>
<comment type="caution">
    <text evidence="20">The sequence shown here is derived from an EMBL/GenBank/DDBJ whole genome shotgun (WGS) entry which is preliminary data.</text>
</comment>
<dbReference type="InterPro" id="IPR002902">
    <property type="entry name" value="GNK2"/>
</dbReference>
<dbReference type="Pfam" id="PF01657">
    <property type="entry name" value="Stress-antifung"/>
    <property type="match status" value="1"/>
</dbReference>
<evidence type="ECO:0000256" key="10">
    <source>
        <dbReference type="ARBA" id="ARBA00022777"/>
    </source>
</evidence>
<evidence type="ECO:0000256" key="11">
    <source>
        <dbReference type="ARBA" id="ARBA00022840"/>
    </source>
</evidence>
<feature type="binding site" evidence="16">
    <location>
        <position position="433"/>
    </location>
    <ligand>
        <name>ATP</name>
        <dbReference type="ChEBI" id="CHEBI:30616"/>
    </ligand>
</feature>
<dbReference type="InterPro" id="IPR000719">
    <property type="entry name" value="Prot_kinase_dom"/>
</dbReference>
<dbReference type="GO" id="GO:0004672">
    <property type="term" value="F:protein kinase activity"/>
    <property type="evidence" value="ECO:0007669"/>
    <property type="project" value="InterPro"/>
</dbReference>
<dbReference type="SUPFAM" id="SSF56112">
    <property type="entry name" value="Protein kinase-like (PK-like)"/>
    <property type="match status" value="1"/>
</dbReference>
<dbReference type="InterPro" id="IPR038408">
    <property type="entry name" value="GNK2_sf"/>
</dbReference>
<keyword evidence="10" id="KW-0418">Kinase</keyword>
<reference evidence="20 21" key="1">
    <citation type="journal article" date="2019" name="Sci. Rep.">
        <title>A high-quality genome of Eragrostis curvula grass provides insights into Poaceae evolution and supports new strategies to enhance forage quality.</title>
        <authorList>
            <person name="Carballo J."/>
            <person name="Santos B.A.C.M."/>
            <person name="Zappacosta D."/>
            <person name="Garbus I."/>
            <person name="Selva J.P."/>
            <person name="Gallo C.A."/>
            <person name="Diaz A."/>
            <person name="Albertini E."/>
            <person name="Caccamo M."/>
            <person name="Echenique V."/>
        </authorList>
    </citation>
    <scope>NUCLEOTIDE SEQUENCE [LARGE SCALE GENOMIC DNA]</scope>
    <source>
        <strain evidence="21">cv. Victoria</strain>
        <tissue evidence="20">Leaf</tissue>
    </source>
</reference>
<evidence type="ECO:0000259" key="18">
    <source>
        <dbReference type="PROSITE" id="PS50011"/>
    </source>
</evidence>
<dbReference type="InterPro" id="IPR017441">
    <property type="entry name" value="Protein_kinase_ATP_BS"/>
</dbReference>
<dbReference type="Gene3D" id="3.30.200.20">
    <property type="entry name" value="Phosphorylase Kinase, domain 1"/>
    <property type="match status" value="1"/>
</dbReference>
<dbReference type="Proteomes" id="UP000324897">
    <property type="component" value="Chromosome 6"/>
</dbReference>
<keyword evidence="13 17" id="KW-0472">Membrane</keyword>
<evidence type="ECO:0000256" key="7">
    <source>
        <dbReference type="ARBA" id="ARBA00022729"/>
    </source>
</evidence>
<evidence type="ECO:0000313" key="20">
    <source>
        <dbReference type="EMBL" id="TVU50404.1"/>
    </source>
</evidence>
<evidence type="ECO:0000256" key="2">
    <source>
        <dbReference type="ARBA" id="ARBA00008536"/>
    </source>
</evidence>
<dbReference type="PROSITE" id="PS51473">
    <property type="entry name" value="GNK2"/>
    <property type="match status" value="1"/>
</dbReference>
<dbReference type="Gramene" id="TVU50404">
    <property type="protein sequence ID" value="TVU50404"/>
    <property type="gene ID" value="EJB05_01774"/>
</dbReference>
<dbReference type="GO" id="GO:0002229">
    <property type="term" value="P:defense response to oomycetes"/>
    <property type="evidence" value="ECO:0007669"/>
    <property type="project" value="UniProtKB-ARBA"/>
</dbReference>
<keyword evidence="11 16" id="KW-0067">ATP-binding</keyword>
<keyword evidence="15" id="KW-0325">Glycoprotein</keyword>
<dbReference type="Pfam" id="PF00069">
    <property type="entry name" value="Pkinase"/>
    <property type="match status" value="1"/>
</dbReference>
<evidence type="ECO:0000256" key="17">
    <source>
        <dbReference type="SAM" id="Phobius"/>
    </source>
</evidence>
<evidence type="ECO:0000256" key="14">
    <source>
        <dbReference type="ARBA" id="ARBA00023170"/>
    </source>
</evidence>
<keyword evidence="14" id="KW-0675">Receptor</keyword>
<dbReference type="InterPro" id="IPR011009">
    <property type="entry name" value="Kinase-like_dom_sf"/>
</dbReference>
<keyword evidence="9 16" id="KW-0547">Nucleotide-binding</keyword>
<feature type="transmembrane region" description="Helical" evidence="17">
    <location>
        <begin position="338"/>
        <end position="362"/>
    </location>
</feature>
<evidence type="ECO:0008006" key="22">
    <source>
        <dbReference type="Google" id="ProtNLM"/>
    </source>
</evidence>
<dbReference type="Gene3D" id="1.10.510.10">
    <property type="entry name" value="Transferase(Phosphotransferase) domain 1"/>
    <property type="match status" value="1"/>
</dbReference>
<dbReference type="InterPro" id="IPR008271">
    <property type="entry name" value="Ser/Thr_kinase_AS"/>
</dbReference>
<dbReference type="Gene3D" id="3.30.430.20">
    <property type="entry name" value="Gnk2 domain, C-X8-C-X2-C motif"/>
    <property type="match status" value="1"/>
</dbReference>
<keyword evidence="7" id="KW-0732">Signal</keyword>
<evidence type="ECO:0000256" key="6">
    <source>
        <dbReference type="ARBA" id="ARBA00022692"/>
    </source>
</evidence>
<evidence type="ECO:0000256" key="4">
    <source>
        <dbReference type="ARBA" id="ARBA00022475"/>
    </source>
</evidence>
<dbReference type="OrthoDB" id="1935106at2759"/>
<name>A0A5J9WSY5_9POAL</name>
<dbReference type="InterPro" id="IPR050528">
    <property type="entry name" value="L-type_Lectin-RKs"/>
</dbReference>
<dbReference type="PROSITE" id="PS50011">
    <property type="entry name" value="PROTEIN_KINASE_DOM"/>
    <property type="match status" value="1"/>
</dbReference>
<evidence type="ECO:0000256" key="16">
    <source>
        <dbReference type="PROSITE-ProRule" id="PRU10141"/>
    </source>
</evidence>
<evidence type="ECO:0000256" key="15">
    <source>
        <dbReference type="ARBA" id="ARBA00023180"/>
    </source>
</evidence>
<organism evidence="20 21">
    <name type="scientific">Eragrostis curvula</name>
    <name type="common">weeping love grass</name>
    <dbReference type="NCBI Taxonomy" id="38414"/>
    <lineage>
        <taxon>Eukaryota</taxon>
        <taxon>Viridiplantae</taxon>
        <taxon>Streptophyta</taxon>
        <taxon>Embryophyta</taxon>
        <taxon>Tracheophyta</taxon>
        <taxon>Spermatophyta</taxon>
        <taxon>Magnoliopsida</taxon>
        <taxon>Liliopsida</taxon>
        <taxon>Poales</taxon>
        <taxon>Poaceae</taxon>
        <taxon>PACMAD clade</taxon>
        <taxon>Chloridoideae</taxon>
        <taxon>Eragrostideae</taxon>
        <taxon>Eragrostidinae</taxon>
        <taxon>Eragrostis</taxon>
    </lineage>
</organism>
<keyword evidence="6 17" id="KW-0812">Transmembrane</keyword>
<evidence type="ECO:0000313" key="21">
    <source>
        <dbReference type="Proteomes" id="UP000324897"/>
    </source>
</evidence>
<dbReference type="PROSITE" id="PS00107">
    <property type="entry name" value="PROTEIN_KINASE_ATP"/>
    <property type="match status" value="1"/>
</dbReference>
<sequence length="708" mass="78600">MASSRRFLVVLFSSPWSRFWPEVLYWQSDRPLLPYCSTTGTRRYWHSTGRSVPSEPLHSYGQPLEGRCRQRRLLLCHGRRDAAGQGLRPHHVLRRPKLDRLPALPQIRCLRLLRGMPTEPGDEGVLRCLRPRYSNVSFFSVTNLYVAYKATGADNVADATVMNGARSTLMSWLVEEAAGRSFWRLANGTERYEDSQCNPQVMYGLAQCTRDLNASECSRCLTSSRCCRQITIIVLGVRDPGWIERSPPTGTSFAASLDAFAGCYRPSIESESLRHFPHCSPSSPTNSTYGTIKGSSCYLAYQIRKDLGINLPPPAMEALTVRSPAPAPSPLSAGRHEALVAGITVGSFALVVCTAILVWIFLRKSREQKLDALNNQPIEDEFEKGTGPKRFSYRDLAVASSFFSDAQKLGEGGFGSVYHGYLKDLGLHVVAIKRVSKASKQGWKEYISELIGWCHGGGDLLLVYEFMPDGSLDTHIHDQNNVLSWQLRHEIILGLGSALLYLHQDWEQCVLHRDIKPSNVMLDASFSAKLGDFGLARLIDHGRRSHTTVLAGTLGYMDPECIVTGSASMESDVYSFGVVILEVCSGRHPIMVVEGLESTSMHLVQWVWEFYGQGRILDATDNLLNGEFDREDMELMLVTALWCAHPDRTMRLSIRQAVNVLRLEAPLPSLPSKMPVAMFMPPLDGFLSESSAATGSCSNGSASTRVRA</sequence>
<dbReference type="PROSITE" id="PS00108">
    <property type="entry name" value="PROTEIN_KINASE_ST"/>
    <property type="match status" value="1"/>
</dbReference>
<dbReference type="GO" id="GO:0005886">
    <property type="term" value="C:plasma membrane"/>
    <property type="evidence" value="ECO:0007669"/>
    <property type="project" value="UniProtKB-SubCell"/>
</dbReference>
<feature type="domain" description="Gnk2-homologous" evidence="19">
    <location>
        <begin position="144"/>
        <end position="260"/>
    </location>
</feature>
<dbReference type="AlphaFoldDB" id="A0A5J9WSY5"/>
<accession>A0A5J9WSY5</accession>
<dbReference type="CDD" id="cd23509">
    <property type="entry name" value="Gnk2-like"/>
    <property type="match status" value="1"/>
</dbReference>
<dbReference type="PANTHER" id="PTHR27007">
    <property type="match status" value="1"/>
</dbReference>
<keyword evidence="12 17" id="KW-1133">Transmembrane helix</keyword>
<evidence type="ECO:0000256" key="5">
    <source>
        <dbReference type="ARBA" id="ARBA00022679"/>
    </source>
</evidence>
<dbReference type="SMART" id="SM00220">
    <property type="entry name" value="S_TKc"/>
    <property type="match status" value="1"/>
</dbReference>
<dbReference type="GO" id="GO:0005524">
    <property type="term" value="F:ATP binding"/>
    <property type="evidence" value="ECO:0007669"/>
    <property type="project" value="UniProtKB-UniRule"/>
</dbReference>
<keyword evidence="21" id="KW-1185">Reference proteome</keyword>